<dbReference type="RefSeq" id="WP_322455299.1">
    <property type="nucleotide sequence ID" value="NZ_CP141059.1"/>
</dbReference>
<proteinExistence type="predicted"/>
<evidence type="ECO:0000313" key="2">
    <source>
        <dbReference type="EMBL" id="WQQ24793.1"/>
    </source>
</evidence>
<dbReference type="Proteomes" id="UP001327225">
    <property type="component" value="Chromosome"/>
</dbReference>
<evidence type="ECO:0000313" key="3">
    <source>
        <dbReference type="Proteomes" id="UP001327225"/>
    </source>
</evidence>
<name>A0ABZ0ZK12_9ACTN</name>
<evidence type="ECO:0000256" key="1">
    <source>
        <dbReference type="SAM" id="MobiDB-lite"/>
    </source>
</evidence>
<keyword evidence="3" id="KW-1185">Reference proteome</keyword>
<evidence type="ECO:0008006" key="4">
    <source>
        <dbReference type="Google" id="ProtNLM"/>
    </source>
</evidence>
<feature type="compositionally biased region" description="Basic and acidic residues" evidence="1">
    <location>
        <begin position="190"/>
        <end position="202"/>
    </location>
</feature>
<dbReference type="EMBL" id="CP141059">
    <property type="protein sequence ID" value="WQQ24793.1"/>
    <property type="molecule type" value="Genomic_DNA"/>
</dbReference>
<sequence>MADSATGRDTNDAAVVARDFRVSLEHRRDIDDLVADAVGVRQRATAEAVEIVRAAEALAREILADAREQAARLTTEAEQALEASTAARELAAAALGEKVSATIHRLESMASEVHMALDSALAEVSESLSPLTDRSPTTSGTTPPEPRSAPESVEEGVATAPQSRPQSGPKISGWTDNIPSHPVRGGLGPRSERWRDRFRQER</sequence>
<organism evidence="2 3">
    <name type="scientific">Nocardioides bizhenqiangii</name>
    <dbReference type="NCBI Taxonomy" id="3095076"/>
    <lineage>
        <taxon>Bacteria</taxon>
        <taxon>Bacillati</taxon>
        <taxon>Actinomycetota</taxon>
        <taxon>Actinomycetes</taxon>
        <taxon>Propionibacteriales</taxon>
        <taxon>Nocardioidaceae</taxon>
        <taxon>Nocardioides</taxon>
    </lineage>
</organism>
<accession>A0ABZ0ZK12</accession>
<feature type="region of interest" description="Disordered" evidence="1">
    <location>
        <begin position="124"/>
        <end position="202"/>
    </location>
</feature>
<reference evidence="3" key="1">
    <citation type="submission" date="2023-12" db="EMBL/GenBank/DDBJ databases">
        <title>Novel species in genus Nocardioides.</title>
        <authorList>
            <person name="Zhou H."/>
        </authorList>
    </citation>
    <scope>NUCLEOTIDE SEQUENCE [LARGE SCALE GENOMIC DNA]</scope>
    <source>
        <strain evidence="3">HM61</strain>
    </source>
</reference>
<gene>
    <name evidence="2" type="ORF">SHK19_12530</name>
</gene>
<protein>
    <recommendedName>
        <fullName evidence="4">ATPase</fullName>
    </recommendedName>
</protein>